<dbReference type="EC" id="2.7.13.3" evidence="2"/>
<dbReference type="SMART" id="SM00091">
    <property type="entry name" value="PAS"/>
    <property type="match status" value="1"/>
</dbReference>
<dbReference type="Pfam" id="PF08447">
    <property type="entry name" value="PAS_3"/>
    <property type="match status" value="1"/>
</dbReference>
<gene>
    <name evidence="8" type="ORF">ACIGG6_16830</name>
</gene>
<dbReference type="InterPro" id="IPR035965">
    <property type="entry name" value="PAS-like_dom_sf"/>
</dbReference>
<dbReference type="PROSITE" id="PS50113">
    <property type="entry name" value="PAC"/>
    <property type="match status" value="1"/>
</dbReference>
<dbReference type="EMBL" id="JBITWC010000034">
    <property type="protein sequence ID" value="MFI8751652.1"/>
    <property type="molecule type" value="Genomic_DNA"/>
</dbReference>
<accession>A0ABW8BWQ5</accession>
<protein>
    <recommendedName>
        <fullName evidence="2">histidine kinase</fullName>
        <ecNumber evidence="2">2.7.13.3</ecNumber>
    </recommendedName>
</protein>
<evidence type="ECO:0000256" key="5">
    <source>
        <dbReference type="ARBA" id="ARBA00022777"/>
    </source>
</evidence>
<dbReference type="SMART" id="SM00086">
    <property type="entry name" value="PAC"/>
    <property type="match status" value="1"/>
</dbReference>
<dbReference type="Proteomes" id="UP001614338">
    <property type="component" value="Unassembled WGS sequence"/>
</dbReference>
<evidence type="ECO:0000313" key="8">
    <source>
        <dbReference type="EMBL" id="MFI8751652.1"/>
    </source>
</evidence>
<dbReference type="InterPro" id="IPR013655">
    <property type="entry name" value="PAS_fold_3"/>
</dbReference>
<evidence type="ECO:0000256" key="1">
    <source>
        <dbReference type="ARBA" id="ARBA00000085"/>
    </source>
</evidence>
<reference evidence="8 9" key="1">
    <citation type="submission" date="2024-10" db="EMBL/GenBank/DDBJ databases">
        <title>The Natural Products Discovery Center: Release of the First 8490 Sequenced Strains for Exploring Actinobacteria Biosynthetic Diversity.</title>
        <authorList>
            <person name="Kalkreuter E."/>
            <person name="Kautsar S.A."/>
            <person name="Yang D."/>
            <person name="Bader C.D."/>
            <person name="Teijaro C.N."/>
            <person name="Fluegel L."/>
            <person name="Davis C.M."/>
            <person name="Simpson J.R."/>
            <person name="Lauterbach L."/>
            <person name="Steele A.D."/>
            <person name="Gui C."/>
            <person name="Meng S."/>
            <person name="Li G."/>
            <person name="Viehrig K."/>
            <person name="Ye F."/>
            <person name="Su P."/>
            <person name="Kiefer A.F."/>
            <person name="Nichols A."/>
            <person name="Cepeda A.J."/>
            <person name="Yan W."/>
            <person name="Fan B."/>
            <person name="Jiang Y."/>
            <person name="Adhikari A."/>
            <person name="Zheng C.-J."/>
            <person name="Schuster L."/>
            <person name="Cowan T.M."/>
            <person name="Smanski M.J."/>
            <person name="Chevrette M.G."/>
            <person name="De Carvalho L.P.S."/>
            <person name="Shen B."/>
        </authorList>
    </citation>
    <scope>NUCLEOTIDE SEQUENCE [LARGE SCALE GENOMIC DNA]</scope>
    <source>
        <strain evidence="8 9">NPDC077409</strain>
    </source>
</reference>
<dbReference type="NCBIfam" id="TIGR00229">
    <property type="entry name" value="sensory_box"/>
    <property type="match status" value="1"/>
</dbReference>
<name>A0ABW8BWQ5_9GAMM</name>
<evidence type="ECO:0000259" key="7">
    <source>
        <dbReference type="PROSITE" id="PS50113"/>
    </source>
</evidence>
<keyword evidence="5" id="KW-0418">Kinase</keyword>
<evidence type="ECO:0000313" key="9">
    <source>
        <dbReference type="Proteomes" id="UP001614338"/>
    </source>
</evidence>
<dbReference type="InterPro" id="IPR000014">
    <property type="entry name" value="PAS"/>
</dbReference>
<dbReference type="PANTHER" id="PTHR43304">
    <property type="entry name" value="PHYTOCHROME-LIKE PROTEIN CPH1"/>
    <property type="match status" value="1"/>
</dbReference>
<feature type="domain" description="PAS" evidence="6">
    <location>
        <begin position="4"/>
        <end position="75"/>
    </location>
</feature>
<keyword evidence="4" id="KW-0808">Transferase</keyword>
<evidence type="ECO:0000259" key="6">
    <source>
        <dbReference type="PROSITE" id="PS50112"/>
    </source>
</evidence>
<proteinExistence type="predicted"/>
<evidence type="ECO:0000256" key="4">
    <source>
        <dbReference type="ARBA" id="ARBA00022679"/>
    </source>
</evidence>
<organism evidence="8 9">
    <name type="scientific">Vreelandella lionensis</name>
    <dbReference type="NCBI Taxonomy" id="1144478"/>
    <lineage>
        <taxon>Bacteria</taxon>
        <taxon>Pseudomonadati</taxon>
        <taxon>Pseudomonadota</taxon>
        <taxon>Gammaproteobacteria</taxon>
        <taxon>Oceanospirillales</taxon>
        <taxon>Halomonadaceae</taxon>
        <taxon>Vreelandella</taxon>
    </lineage>
</organism>
<dbReference type="Gene3D" id="3.30.450.20">
    <property type="entry name" value="PAS domain"/>
    <property type="match status" value="1"/>
</dbReference>
<evidence type="ECO:0000256" key="3">
    <source>
        <dbReference type="ARBA" id="ARBA00022553"/>
    </source>
</evidence>
<dbReference type="InterPro" id="IPR052162">
    <property type="entry name" value="Sensor_kinase/Photoreceptor"/>
</dbReference>
<keyword evidence="9" id="KW-1185">Reference proteome</keyword>
<evidence type="ECO:0000256" key="2">
    <source>
        <dbReference type="ARBA" id="ARBA00012438"/>
    </source>
</evidence>
<dbReference type="InterPro" id="IPR000700">
    <property type="entry name" value="PAS-assoc_C"/>
</dbReference>
<comment type="caution">
    <text evidence="8">The sequence shown here is derived from an EMBL/GenBank/DDBJ whole genome shotgun (WGS) entry which is preliminary data.</text>
</comment>
<dbReference type="PROSITE" id="PS50112">
    <property type="entry name" value="PAS"/>
    <property type="match status" value="1"/>
</dbReference>
<comment type="catalytic activity">
    <reaction evidence="1">
        <text>ATP + protein L-histidine = ADP + protein N-phospho-L-histidine.</text>
        <dbReference type="EC" id="2.7.13.3"/>
    </reaction>
</comment>
<dbReference type="SUPFAM" id="SSF55785">
    <property type="entry name" value="PYP-like sensor domain (PAS domain)"/>
    <property type="match status" value="1"/>
</dbReference>
<dbReference type="RefSeq" id="WP_399846112.1">
    <property type="nucleotide sequence ID" value="NZ_JBITWC010000034.1"/>
</dbReference>
<feature type="domain" description="PAC" evidence="7">
    <location>
        <begin position="77"/>
        <end position="129"/>
    </location>
</feature>
<dbReference type="InterPro" id="IPR001610">
    <property type="entry name" value="PAC"/>
</dbReference>
<sequence length="155" mass="18398">MRSSEAEFRTLVETMPQIVWVTRPDGWHIDFNQPWMDYTGLTLEESLGFGWNPPFHPDDRQRAAERWLQATSSGEPYEIEYRLRRWDGVYHWMLGRALPMRDAKGNIVKWFGTCTDIDDLKRVQERLDEAQRVGKIGDWEYNPVTEKNHLVTSRI</sequence>
<keyword evidence="3" id="KW-0597">Phosphoprotein</keyword>
<dbReference type="PANTHER" id="PTHR43304:SF1">
    <property type="entry name" value="PAC DOMAIN-CONTAINING PROTEIN"/>
    <property type="match status" value="1"/>
</dbReference>
<dbReference type="CDD" id="cd00130">
    <property type="entry name" value="PAS"/>
    <property type="match status" value="1"/>
</dbReference>